<feature type="transmembrane region" description="Helical" evidence="7">
    <location>
        <begin position="6"/>
        <end position="30"/>
    </location>
</feature>
<sequence length="241" mass="24972">MNFEISNIGIVTAVAAGAVSFLSPCVLPLVPGYVSFIAGRAGAATRHRAAVMLLSLAFVLGFSTVFVGLGASATVFSRLLRAYSYEAGIVGGAIIVAFGLVTAGLVRIPWMQNDLRYHGRIPSGGPLGAYLLGLAFAFGWTPCIGPILGAILTVSAVSATAADGIVLLSLYSLGLGVPFVLAALFTQTLMGSLPRMRRAGRYLQVGAGGIMIVMGVAMMTGQMTRFAFWLLETFPAFGSIG</sequence>
<feature type="transmembrane region" description="Helical" evidence="7">
    <location>
        <begin position="82"/>
        <end position="106"/>
    </location>
</feature>
<comment type="caution">
    <text evidence="9">The sequence shown here is derived from an EMBL/GenBank/DDBJ whole genome shotgun (WGS) entry which is preliminary data.</text>
</comment>
<reference evidence="9" key="1">
    <citation type="submission" date="2021-04" db="EMBL/GenBank/DDBJ databases">
        <title>Pseudaminobacter soli sp. nov., isolated from paddy soil contaminated by heavy metals.</title>
        <authorList>
            <person name="Zhang K."/>
        </authorList>
    </citation>
    <scope>NUCLEOTIDE SEQUENCE</scope>
    <source>
        <strain evidence="9">19-2017</strain>
    </source>
</reference>
<dbReference type="Proteomes" id="UP000680348">
    <property type="component" value="Unassembled WGS sequence"/>
</dbReference>
<dbReference type="AlphaFoldDB" id="A0A942E1Z9"/>
<dbReference type="EMBL" id="JAGWCR010000017">
    <property type="protein sequence ID" value="MBS3651961.1"/>
    <property type="molecule type" value="Genomic_DNA"/>
</dbReference>
<feature type="transmembrane region" description="Helical" evidence="7">
    <location>
        <begin position="127"/>
        <end position="152"/>
    </location>
</feature>
<evidence type="ECO:0000256" key="7">
    <source>
        <dbReference type="SAM" id="Phobius"/>
    </source>
</evidence>
<dbReference type="GO" id="GO:0016020">
    <property type="term" value="C:membrane"/>
    <property type="evidence" value="ECO:0007669"/>
    <property type="project" value="UniProtKB-SubCell"/>
</dbReference>
<dbReference type="InterPro" id="IPR003834">
    <property type="entry name" value="Cyt_c_assmbl_TM_dom"/>
</dbReference>
<accession>A0A942E1Z9</accession>
<keyword evidence="5 7" id="KW-1133">Transmembrane helix</keyword>
<comment type="similarity">
    <text evidence="2">Belongs to the DsbD family.</text>
</comment>
<keyword evidence="3 7" id="KW-0812">Transmembrane</keyword>
<protein>
    <submittedName>
        <fullName evidence="9">Cytochrome c biogenesis protein CcdA</fullName>
    </submittedName>
</protein>
<dbReference type="InterPro" id="IPR051790">
    <property type="entry name" value="Cytochrome_c-biogenesis_DsbD"/>
</dbReference>
<keyword evidence="6 7" id="KW-0472">Membrane</keyword>
<dbReference type="PANTHER" id="PTHR31272">
    <property type="entry name" value="CYTOCHROME C-TYPE BIOGENESIS PROTEIN HI_1454-RELATED"/>
    <property type="match status" value="1"/>
</dbReference>
<evidence type="ECO:0000256" key="3">
    <source>
        <dbReference type="ARBA" id="ARBA00022692"/>
    </source>
</evidence>
<feature type="transmembrane region" description="Helical" evidence="7">
    <location>
        <begin position="164"/>
        <end position="190"/>
    </location>
</feature>
<evidence type="ECO:0000256" key="4">
    <source>
        <dbReference type="ARBA" id="ARBA00022748"/>
    </source>
</evidence>
<evidence type="ECO:0000256" key="6">
    <source>
        <dbReference type="ARBA" id="ARBA00023136"/>
    </source>
</evidence>
<dbReference type="PANTHER" id="PTHR31272:SF4">
    <property type="entry name" value="CYTOCHROME C-TYPE BIOGENESIS PROTEIN HI_1454-RELATED"/>
    <property type="match status" value="1"/>
</dbReference>
<proteinExistence type="inferred from homology"/>
<comment type="subcellular location">
    <subcellularLocation>
        <location evidence="1">Membrane</location>
        <topology evidence="1">Multi-pass membrane protein</topology>
    </subcellularLocation>
</comment>
<feature type="transmembrane region" description="Helical" evidence="7">
    <location>
        <begin position="51"/>
        <end position="76"/>
    </location>
</feature>
<dbReference type="Pfam" id="PF02683">
    <property type="entry name" value="DsbD_TM"/>
    <property type="match status" value="1"/>
</dbReference>
<feature type="domain" description="Cytochrome C biogenesis protein transmembrane" evidence="8">
    <location>
        <begin position="11"/>
        <end position="204"/>
    </location>
</feature>
<dbReference type="GO" id="GO:0017004">
    <property type="term" value="P:cytochrome complex assembly"/>
    <property type="evidence" value="ECO:0007669"/>
    <property type="project" value="UniProtKB-KW"/>
</dbReference>
<evidence type="ECO:0000313" key="10">
    <source>
        <dbReference type="Proteomes" id="UP000680348"/>
    </source>
</evidence>
<evidence type="ECO:0000259" key="8">
    <source>
        <dbReference type="Pfam" id="PF02683"/>
    </source>
</evidence>
<organism evidence="9 10">
    <name type="scientific">Pseudaminobacter soli</name>
    <name type="common">ex Zhang et al. 2022</name>
    <dbReference type="NCBI Taxonomy" id="2831468"/>
    <lineage>
        <taxon>Bacteria</taxon>
        <taxon>Pseudomonadati</taxon>
        <taxon>Pseudomonadota</taxon>
        <taxon>Alphaproteobacteria</taxon>
        <taxon>Hyphomicrobiales</taxon>
        <taxon>Phyllobacteriaceae</taxon>
        <taxon>Pseudaminobacter</taxon>
    </lineage>
</organism>
<keyword evidence="10" id="KW-1185">Reference proteome</keyword>
<evidence type="ECO:0000256" key="5">
    <source>
        <dbReference type="ARBA" id="ARBA00022989"/>
    </source>
</evidence>
<evidence type="ECO:0000313" key="9">
    <source>
        <dbReference type="EMBL" id="MBS3651961.1"/>
    </source>
</evidence>
<dbReference type="RefSeq" id="WP_188257508.1">
    <property type="nucleotide sequence ID" value="NZ_JABVCF010000017.1"/>
</dbReference>
<name>A0A942E1Z9_9HYPH</name>
<evidence type="ECO:0000256" key="1">
    <source>
        <dbReference type="ARBA" id="ARBA00004141"/>
    </source>
</evidence>
<keyword evidence="4" id="KW-0201">Cytochrome c-type biogenesis</keyword>
<feature type="transmembrane region" description="Helical" evidence="7">
    <location>
        <begin position="202"/>
        <end position="221"/>
    </location>
</feature>
<gene>
    <name evidence="9" type="ORF">KEU06_25480</name>
</gene>
<evidence type="ECO:0000256" key="2">
    <source>
        <dbReference type="ARBA" id="ARBA00006143"/>
    </source>
</evidence>